<evidence type="ECO:0000256" key="1">
    <source>
        <dbReference type="ARBA" id="ARBA00004123"/>
    </source>
</evidence>
<accession>G7J197</accession>
<evidence type="ECO:0000313" key="7">
    <source>
        <dbReference type="EMBL" id="AES70194.1"/>
    </source>
</evidence>
<name>G7J197_MEDTR</name>
<evidence type="ECO:0000256" key="3">
    <source>
        <dbReference type="ARBA" id="ARBA00023163"/>
    </source>
</evidence>
<dbReference type="HOGENOM" id="CLU_1035723_0_0_1"/>
<keyword evidence="4" id="KW-0539">Nucleus</keyword>
<dbReference type="PANTHER" id="PTHR13859:SF31">
    <property type="entry name" value="ELM2 DOMAIN-CONTAINING PROTEIN"/>
    <property type="match status" value="1"/>
</dbReference>
<feature type="region of interest" description="Disordered" evidence="5">
    <location>
        <begin position="195"/>
        <end position="214"/>
    </location>
</feature>
<dbReference type="STRING" id="3880.G7J197"/>
<dbReference type="PANTHER" id="PTHR13859">
    <property type="entry name" value="ATROPHIN-RELATED"/>
    <property type="match status" value="1"/>
</dbReference>
<dbReference type="eggNOG" id="ENOG502QQVN">
    <property type="taxonomic scope" value="Eukaryota"/>
</dbReference>
<reference evidence="9" key="3">
    <citation type="submission" date="2015-04" db="UniProtKB">
        <authorList>
            <consortium name="EnsemblPlants"/>
        </authorList>
    </citation>
    <scope>IDENTIFICATION</scope>
    <source>
        <strain evidence="9">cv. Jemalong A17</strain>
    </source>
</reference>
<dbReference type="EMBL" id="PSQE01000003">
    <property type="protein sequence ID" value="RHN66999.1"/>
    <property type="molecule type" value="Genomic_DNA"/>
</dbReference>
<evidence type="ECO:0000313" key="8">
    <source>
        <dbReference type="EMBL" id="RHN66999.1"/>
    </source>
</evidence>
<proteinExistence type="predicted"/>
<dbReference type="EnsemblPlants" id="AES70194">
    <property type="protein sequence ID" value="AES70194"/>
    <property type="gene ID" value="MTR_3g049350"/>
</dbReference>
<dbReference type="AlphaFoldDB" id="G7J197"/>
<feature type="compositionally biased region" description="Polar residues" evidence="5">
    <location>
        <begin position="195"/>
        <end position="205"/>
    </location>
</feature>
<gene>
    <name evidence="7" type="ordered locus">MTR_3g049350</name>
    <name evidence="8" type="ORF">MtrunA17_Chr3g0097911</name>
</gene>
<keyword evidence="2" id="KW-0805">Transcription regulation</keyword>
<dbReference type="Gramene" id="rna15128">
    <property type="protein sequence ID" value="RHN66999.1"/>
    <property type="gene ID" value="gene15128"/>
</dbReference>
<keyword evidence="10" id="KW-1185">Reference proteome</keyword>
<keyword evidence="3" id="KW-0804">Transcription</keyword>
<evidence type="ECO:0000313" key="9">
    <source>
        <dbReference type="EnsemblPlants" id="AES70194"/>
    </source>
</evidence>
<reference evidence="7 10" key="1">
    <citation type="journal article" date="2011" name="Nature">
        <title>The Medicago genome provides insight into the evolution of rhizobial symbioses.</title>
        <authorList>
            <person name="Young N.D."/>
            <person name="Debelle F."/>
            <person name="Oldroyd G.E."/>
            <person name="Geurts R."/>
            <person name="Cannon S.B."/>
            <person name="Udvardi M.K."/>
            <person name="Benedito V.A."/>
            <person name="Mayer K.F."/>
            <person name="Gouzy J."/>
            <person name="Schoof H."/>
            <person name="Van de Peer Y."/>
            <person name="Proost S."/>
            <person name="Cook D.R."/>
            <person name="Meyers B.C."/>
            <person name="Spannagl M."/>
            <person name="Cheung F."/>
            <person name="De Mita S."/>
            <person name="Krishnakumar V."/>
            <person name="Gundlach H."/>
            <person name="Zhou S."/>
            <person name="Mudge J."/>
            <person name="Bharti A.K."/>
            <person name="Murray J.D."/>
            <person name="Naoumkina M.A."/>
            <person name="Rosen B."/>
            <person name="Silverstein K.A."/>
            <person name="Tang H."/>
            <person name="Rombauts S."/>
            <person name="Zhao P.X."/>
            <person name="Zhou P."/>
            <person name="Barbe V."/>
            <person name="Bardou P."/>
            <person name="Bechner M."/>
            <person name="Bellec A."/>
            <person name="Berger A."/>
            <person name="Berges H."/>
            <person name="Bidwell S."/>
            <person name="Bisseling T."/>
            <person name="Choisne N."/>
            <person name="Couloux A."/>
            <person name="Denny R."/>
            <person name="Deshpande S."/>
            <person name="Dai X."/>
            <person name="Doyle J.J."/>
            <person name="Dudez A.M."/>
            <person name="Farmer A.D."/>
            <person name="Fouteau S."/>
            <person name="Franken C."/>
            <person name="Gibelin C."/>
            <person name="Gish J."/>
            <person name="Goldstein S."/>
            <person name="Gonzalez A.J."/>
            <person name="Green P.J."/>
            <person name="Hallab A."/>
            <person name="Hartog M."/>
            <person name="Hua A."/>
            <person name="Humphray S.J."/>
            <person name="Jeong D.H."/>
            <person name="Jing Y."/>
            <person name="Jocker A."/>
            <person name="Kenton S.M."/>
            <person name="Kim D.J."/>
            <person name="Klee K."/>
            <person name="Lai H."/>
            <person name="Lang C."/>
            <person name="Lin S."/>
            <person name="Macmil S.L."/>
            <person name="Magdelenat G."/>
            <person name="Matthews L."/>
            <person name="McCorrison J."/>
            <person name="Monaghan E.L."/>
            <person name="Mun J.H."/>
            <person name="Najar F.Z."/>
            <person name="Nicholson C."/>
            <person name="Noirot C."/>
            <person name="O'Bleness M."/>
            <person name="Paule C.R."/>
            <person name="Poulain J."/>
            <person name="Prion F."/>
            <person name="Qin B."/>
            <person name="Qu C."/>
            <person name="Retzel E.F."/>
            <person name="Riddle C."/>
            <person name="Sallet E."/>
            <person name="Samain S."/>
            <person name="Samson N."/>
            <person name="Sanders I."/>
            <person name="Saurat O."/>
            <person name="Scarpelli C."/>
            <person name="Schiex T."/>
            <person name="Segurens B."/>
            <person name="Severin A.J."/>
            <person name="Sherrier D.J."/>
            <person name="Shi R."/>
            <person name="Sims S."/>
            <person name="Singer S.R."/>
            <person name="Sinharoy S."/>
            <person name="Sterck L."/>
            <person name="Viollet A."/>
            <person name="Wang B.B."/>
            <person name="Wang K."/>
            <person name="Wang M."/>
            <person name="Wang X."/>
            <person name="Warfsmann J."/>
            <person name="Weissenbach J."/>
            <person name="White D.D."/>
            <person name="White J.D."/>
            <person name="Wiley G.B."/>
            <person name="Wincker P."/>
            <person name="Xing Y."/>
            <person name="Yang L."/>
            <person name="Yao Z."/>
            <person name="Ying F."/>
            <person name="Zhai J."/>
            <person name="Zhou L."/>
            <person name="Zuber A."/>
            <person name="Denarie J."/>
            <person name="Dixon R.A."/>
            <person name="May G.D."/>
            <person name="Schwartz D.C."/>
            <person name="Rogers J."/>
            <person name="Quetier F."/>
            <person name="Town C.D."/>
            <person name="Roe B.A."/>
        </authorList>
    </citation>
    <scope>NUCLEOTIDE SEQUENCE [LARGE SCALE GENOMIC DNA]</scope>
    <source>
        <strain evidence="7">A17</strain>
        <strain evidence="9 10">cv. Jemalong A17</strain>
    </source>
</reference>
<dbReference type="PaxDb" id="3880-AES70194"/>
<evidence type="ECO:0000313" key="10">
    <source>
        <dbReference type="Proteomes" id="UP000002051"/>
    </source>
</evidence>
<evidence type="ECO:0000256" key="5">
    <source>
        <dbReference type="SAM" id="MobiDB-lite"/>
    </source>
</evidence>
<dbReference type="Proteomes" id="UP000002051">
    <property type="component" value="Chromosome 3"/>
</dbReference>
<reference evidence="7 10" key="2">
    <citation type="journal article" date="2014" name="BMC Genomics">
        <title>An improved genome release (version Mt4.0) for the model legume Medicago truncatula.</title>
        <authorList>
            <person name="Tang H."/>
            <person name="Krishnakumar V."/>
            <person name="Bidwell S."/>
            <person name="Rosen B."/>
            <person name="Chan A."/>
            <person name="Zhou S."/>
            <person name="Gentzbittel L."/>
            <person name="Childs K.L."/>
            <person name="Yandell M."/>
            <person name="Gundlach H."/>
            <person name="Mayer K.F."/>
            <person name="Schwartz D.C."/>
            <person name="Town C.D."/>
        </authorList>
    </citation>
    <scope>GENOME REANNOTATION</scope>
    <source>
        <strain evidence="9 10">cv. Jemalong A17</strain>
    </source>
</reference>
<dbReference type="GO" id="GO:0005634">
    <property type="term" value="C:nucleus"/>
    <property type="evidence" value="ECO:0007669"/>
    <property type="project" value="UniProtKB-SubCell"/>
</dbReference>
<feature type="domain" description="DUF7650" evidence="6">
    <location>
        <begin position="3"/>
        <end position="51"/>
    </location>
</feature>
<dbReference type="Pfam" id="PF24662">
    <property type="entry name" value="DUF7650"/>
    <property type="match status" value="1"/>
</dbReference>
<reference evidence="8" key="4">
    <citation type="journal article" date="2018" name="Nat. Plants">
        <title>Whole-genome landscape of Medicago truncatula symbiotic genes.</title>
        <authorList>
            <person name="Pecrix Y."/>
            <person name="Gamas P."/>
            <person name="Carrere S."/>
        </authorList>
    </citation>
    <scope>NUCLEOTIDE SEQUENCE</scope>
    <source>
        <tissue evidence="8">Leaves</tissue>
    </source>
</reference>
<protein>
    <recommendedName>
        <fullName evidence="6">DUF7650 domain-containing protein</fullName>
    </recommendedName>
</protein>
<evidence type="ECO:0000256" key="2">
    <source>
        <dbReference type="ARBA" id="ARBA00023015"/>
    </source>
</evidence>
<dbReference type="Proteomes" id="UP000265566">
    <property type="component" value="Chromosome 3"/>
</dbReference>
<dbReference type="InterPro" id="IPR056067">
    <property type="entry name" value="DUF7650"/>
</dbReference>
<evidence type="ECO:0000256" key="4">
    <source>
        <dbReference type="ARBA" id="ARBA00023242"/>
    </source>
</evidence>
<sequence length="269" mass="30739">MYPKNRGYATFDDYLVFLIPGVEKFSRRKLVKGDHYFDSVSDVLKKVVAEPNILVLKEEEAAKVGSCNEEELEKGSNGHDLSDDHRQCYLKPRSSTYSKDHMKFMVTEASLVHDRKPSDLRELKYEPINSVSKVDVDASGKKYKGHKYTRKVNHSKDTSKSIKQNSTKLTVKQGFSRSSNFRDANQIFCGSVTHQQNGSSTASSANRNVEENNKNNIHNDSYRCMSVSCVKIEKCESFSINIPQVPSRFMYLTLVFQFDVIYYELCCCT</sequence>
<organism evidence="7 10">
    <name type="scientific">Medicago truncatula</name>
    <name type="common">Barrel medic</name>
    <name type="synonym">Medicago tribuloides</name>
    <dbReference type="NCBI Taxonomy" id="3880"/>
    <lineage>
        <taxon>Eukaryota</taxon>
        <taxon>Viridiplantae</taxon>
        <taxon>Streptophyta</taxon>
        <taxon>Embryophyta</taxon>
        <taxon>Tracheophyta</taxon>
        <taxon>Spermatophyta</taxon>
        <taxon>Magnoliopsida</taxon>
        <taxon>eudicotyledons</taxon>
        <taxon>Gunneridae</taxon>
        <taxon>Pentapetalae</taxon>
        <taxon>rosids</taxon>
        <taxon>fabids</taxon>
        <taxon>Fabales</taxon>
        <taxon>Fabaceae</taxon>
        <taxon>Papilionoideae</taxon>
        <taxon>50 kb inversion clade</taxon>
        <taxon>NPAAA clade</taxon>
        <taxon>Hologalegina</taxon>
        <taxon>IRL clade</taxon>
        <taxon>Trifolieae</taxon>
        <taxon>Medicago</taxon>
    </lineage>
</organism>
<comment type="subcellular location">
    <subcellularLocation>
        <location evidence="1">Nucleus</location>
    </subcellularLocation>
</comment>
<evidence type="ECO:0000259" key="6">
    <source>
        <dbReference type="Pfam" id="PF24662"/>
    </source>
</evidence>
<dbReference type="EMBL" id="CM001219">
    <property type="protein sequence ID" value="AES70194.1"/>
    <property type="molecule type" value="Genomic_DNA"/>
</dbReference>